<name>A0A7J5DWT7_NOCSI</name>
<dbReference type="RefSeq" id="WP_151581678.1">
    <property type="nucleotide sequence ID" value="NZ_WBVM01000002.1"/>
</dbReference>
<dbReference type="EMBL" id="WBVM01000002">
    <property type="protein sequence ID" value="KAB2809496.1"/>
    <property type="molecule type" value="Genomic_DNA"/>
</dbReference>
<protein>
    <submittedName>
        <fullName evidence="1">Uncharacterized protein</fullName>
    </submittedName>
</protein>
<gene>
    <name evidence="1" type="ORF">F9L07_21005</name>
</gene>
<evidence type="ECO:0000313" key="2">
    <source>
        <dbReference type="Proteomes" id="UP000449906"/>
    </source>
</evidence>
<sequence length="123" mass="13748">MSHADRRRAIEVIAGLDVTAVVYRSKVRDPRKARAELMRAVLEEARATSAQRVVVERDDAAVALDAAVARQLRSEVVHLRAVEEPLLWLSDATAWCVHRSGDWRTAVAPIIRDGRFPKRSEPG</sequence>
<evidence type="ECO:0000313" key="1">
    <source>
        <dbReference type="EMBL" id="KAB2809496.1"/>
    </source>
</evidence>
<comment type="caution">
    <text evidence="1">The sequence shown here is derived from an EMBL/GenBank/DDBJ whole genome shotgun (WGS) entry which is preliminary data.</text>
</comment>
<dbReference type="AlphaFoldDB" id="A0A7J5DWT7"/>
<proteinExistence type="predicted"/>
<dbReference type="Proteomes" id="UP000449906">
    <property type="component" value="Unassembled WGS sequence"/>
</dbReference>
<accession>A0A7J5DWT7</accession>
<organism evidence="1 2">
    <name type="scientific">Nocardioides simplex</name>
    <name type="common">Arthrobacter simplex</name>
    <dbReference type="NCBI Taxonomy" id="2045"/>
    <lineage>
        <taxon>Bacteria</taxon>
        <taxon>Bacillati</taxon>
        <taxon>Actinomycetota</taxon>
        <taxon>Actinomycetes</taxon>
        <taxon>Propionibacteriales</taxon>
        <taxon>Nocardioidaceae</taxon>
        <taxon>Pimelobacter</taxon>
    </lineage>
</organism>
<reference evidence="1 2" key="1">
    <citation type="submission" date="2019-09" db="EMBL/GenBank/DDBJ databases">
        <title>Pimelobacter sp. isolated from Paulinella.</title>
        <authorList>
            <person name="Jeong S.E."/>
        </authorList>
    </citation>
    <scope>NUCLEOTIDE SEQUENCE [LARGE SCALE GENOMIC DNA]</scope>
    <source>
        <strain evidence="1 2">Pch-N</strain>
    </source>
</reference>